<comment type="caution">
    <text evidence="2">The sequence shown here is derived from an EMBL/GenBank/DDBJ whole genome shotgun (WGS) entry which is preliminary data.</text>
</comment>
<evidence type="ECO:0000313" key="2">
    <source>
        <dbReference type="EMBL" id="PVZ09350.1"/>
    </source>
</evidence>
<sequence>MSVPARRLVPALAALVVVLAPVVGNALGALAARSDDPRAHRAVATVLAHGPVTYPDENALVPYNGVVRAQWTDGEGRSHVGDLYLPERPDVGETRRIWIDRHGAPTAPPLDQDDLALVATLVLTLVGVAVGVVPRGVRERPW</sequence>
<keyword evidence="1" id="KW-0812">Transmembrane</keyword>
<name>A0A2U1FBI7_9PSEU</name>
<feature type="transmembrane region" description="Helical" evidence="1">
    <location>
        <begin position="115"/>
        <end position="133"/>
    </location>
</feature>
<organism evidence="2 3">
    <name type="scientific">Actinomycetospora cinnamomea</name>
    <dbReference type="NCBI Taxonomy" id="663609"/>
    <lineage>
        <taxon>Bacteria</taxon>
        <taxon>Bacillati</taxon>
        <taxon>Actinomycetota</taxon>
        <taxon>Actinomycetes</taxon>
        <taxon>Pseudonocardiales</taxon>
        <taxon>Pseudonocardiaceae</taxon>
        <taxon>Actinomycetospora</taxon>
    </lineage>
</organism>
<reference evidence="2 3" key="1">
    <citation type="submission" date="2018-04" db="EMBL/GenBank/DDBJ databases">
        <title>Genomic Encyclopedia of Type Strains, Phase IV (KMG-IV): sequencing the most valuable type-strain genomes for metagenomic binning, comparative biology and taxonomic classification.</title>
        <authorList>
            <person name="Goeker M."/>
        </authorList>
    </citation>
    <scope>NUCLEOTIDE SEQUENCE [LARGE SCALE GENOMIC DNA]</scope>
    <source>
        <strain evidence="2 3">DSM 45771</strain>
    </source>
</reference>
<keyword evidence="1" id="KW-1133">Transmembrane helix</keyword>
<dbReference type="Proteomes" id="UP000245639">
    <property type="component" value="Unassembled WGS sequence"/>
</dbReference>
<evidence type="ECO:0008006" key="4">
    <source>
        <dbReference type="Google" id="ProtNLM"/>
    </source>
</evidence>
<accession>A0A2U1FBI7</accession>
<dbReference type="EMBL" id="QEKW01000006">
    <property type="protein sequence ID" value="PVZ09350.1"/>
    <property type="molecule type" value="Genomic_DNA"/>
</dbReference>
<dbReference type="OrthoDB" id="3579868at2"/>
<proteinExistence type="predicted"/>
<evidence type="ECO:0000256" key="1">
    <source>
        <dbReference type="SAM" id="Phobius"/>
    </source>
</evidence>
<keyword evidence="1" id="KW-0472">Membrane</keyword>
<protein>
    <recommendedName>
        <fullName evidence="4">DUF3592 domain-containing protein</fullName>
    </recommendedName>
</protein>
<keyword evidence="3" id="KW-1185">Reference proteome</keyword>
<dbReference type="AlphaFoldDB" id="A0A2U1FBI7"/>
<gene>
    <name evidence="2" type="ORF">C8D89_1065</name>
</gene>
<dbReference type="RefSeq" id="WP_133251899.1">
    <property type="nucleotide sequence ID" value="NZ_QEKW01000006.1"/>
</dbReference>
<evidence type="ECO:0000313" key="3">
    <source>
        <dbReference type="Proteomes" id="UP000245639"/>
    </source>
</evidence>